<dbReference type="GO" id="GO:0016747">
    <property type="term" value="F:acyltransferase activity, transferring groups other than amino-acyl groups"/>
    <property type="evidence" value="ECO:0007669"/>
    <property type="project" value="InterPro"/>
</dbReference>
<dbReference type="Pfam" id="PF00583">
    <property type="entry name" value="Acetyltransf_1"/>
    <property type="match status" value="1"/>
</dbReference>
<dbReference type="AlphaFoldDB" id="A0AAE4Z9Z4"/>
<dbReference type="InterPro" id="IPR011761">
    <property type="entry name" value="ATP-grasp"/>
</dbReference>
<dbReference type="InterPro" id="IPR016181">
    <property type="entry name" value="Acyl_CoA_acyltransferase"/>
</dbReference>
<keyword evidence="1" id="KW-0547">Nucleotide-binding</keyword>
<dbReference type="EMBL" id="JAACAK010000032">
    <property type="protein sequence ID" value="NIR74261.1"/>
    <property type="molecule type" value="Genomic_DNA"/>
</dbReference>
<feature type="domain" description="N-acetyltransferase" evidence="4">
    <location>
        <begin position="116"/>
        <end position="265"/>
    </location>
</feature>
<sequence length="579" mass="64612">MSERAKHSHRLDRASSPSLRNWEKPAKPIAERMASDVAVEMGWGRLIFGHTFDSNENLAEMLCDEAEGQRDIALYLRDPHVVLSYAPQELFLDPSHTYRLWSYSYRPTLRTDKPFITRRLRTLEDAEEVNRIYAARHMATCDPAFMADEYATRLRTYLVAESKKDGQIIGTVTGVDHVEAFDDPENGSSLWTLAVDPQAAAPGVGEALVRHLVEHYFARGRAYNDLSVMHDNREAIRLYEKLGYQRVPVFCVKHKNAFNESLFAAPPPDAELNPYARIIIDEARRRGVVVEILDEEFPIFRLTLGGRSITCRESLTDLTTAMAFCRCDDKRLTHRVLAEAELRVPSQTAADGPSENQTFLQRHGTVVVKPARGEQGAGVSVDVRSGEELEEAVTTARQRCEDVIIEEFVEGQDLRVIVIGDEVVAAAVRRPPEITGTGDHTISKLIEKYNRRRLAATGGESRVPLDDETKRCVRSSGYDLETVLPAGEVLKVRKTANLHLGGTIHDVTDQIHPALKEASVAAAQALEIPVVGLDLAVPDLEGPDYWIIEANERPGLANHEPQPTAERFIDLLFPQTATA</sequence>
<comment type="caution">
    <text evidence="5">The sequence shown here is derived from an EMBL/GenBank/DDBJ whole genome shotgun (WGS) entry which is preliminary data.</text>
</comment>
<reference evidence="5 6" key="1">
    <citation type="submission" date="2020-01" db="EMBL/GenBank/DDBJ databases">
        <title>Genomes assembled from Gulf of Kutch pelagic sediment metagenomes.</title>
        <authorList>
            <person name="Chandrashekar M."/>
            <person name="Mahajan M.S."/>
            <person name="Dave K.J."/>
            <person name="Vatsa P."/>
            <person name="Nathani N.M."/>
        </authorList>
    </citation>
    <scope>NUCLEOTIDE SEQUENCE [LARGE SCALE GENOMIC DNA]</scope>
    <source>
        <strain evidence="5">KS3-K002</strain>
    </source>
</reference>
<feature type="domain" description="ATP-grasp" evidence="3">
    <location>
        <begin position="334"/>
        <end position="577"/>
    </location>
</feature>
<protein>
    <submittedName>
        <fullName evidence="5">N-acetylglutaminylglutamine synthetase</fullName>
    </submittedName>
</protein>
<name>A0AAE4Z9Z4_9BACT</name>
<evidence type="ECO:0000256" key="1">
    <source>
        <dbReference type="PROSITE-ProRule" id="PRU00409"/>
    </source>
</evidence>
<dbReference type="NCBIfam" id="TIGR03103">
    <property type="entry name" value="trio_acet_GNAT"/>
    <property type="match status" value="1"/>
</dbReference>
<organism evidence="5 6">
    <name type="scientific">Candidatus Kutchimonas denitrificans</name>
    <dbReference type="NCBI Taxonomy" id="3056748"/>
    <lineage>
        <taxon>Bacteria</taxon>
        <taxon>Pseudomonadati</taxon>
        <taxon>Gemmatimonadota</taxon>
        <taxon>Gemmatimonadia</taxon>
        <taxon>Candidatus Palauibacterales</taxon>
        <taxon>Candidatus Palauibacteraceae</taxon>
        <taxon>Candidatus Kutchimonas</taxon>
    </lineage>
</organism>
<dbReference type="GO" id="GO:0018169">
    <property type="term" value="F:ribosomal S6-glutamic acid ligase activity"/>
    <property type="evidence" value="ECO:0007669"/>
    <property type="project" value="TreeGrafter"/>
</dbReference>
<dbReference type="Pfam" id="PF08443">
    <property type="entry name" value="RimK"/>
    <property type="match status" value="1"/>
</dbReference>
<dbReference type="GO" id="GO:0046872">
    <property type="term" value="F:metal ion binding"/>
    <property type="evidence" value="ECO:0007669"/>
    <property type="project" value="InterPro"/>
</dbReference>
<dbReference type="Gene3D" id="3.40.630.30">
    <property type="match status" value="1"/>
</dbReference>
<evidence type="ECO:0000313" key="5">
    <source>
        <dbReference type="EMBL" id="NIR74261.1"/>
    </source>
</evidence>
<evidence type="ECO:0000259" key="3">
    <source>
        <dbReference type="PROSITE" id="PS50975"/>
    </source>
</evidence>
<evidence type="ECO:0000259" key="4">
    <source>
        <dbReference type="PROSITE" id="PS51186"/>
    </source>
</evidence>
<dbReference type="SUPFAM" id="SSF56059">
    <property type="entry name" value="Glutathione synthetase ATP-binding domain-like"/>
    <property type="match status" value="1"/>
</dbReference>
<dbReference type="GO" id="GO:0009432">
    <property type="term" value="P:SOS response"/>
    <property type="evidence" value="ECO:0007669"/>
    <property type="project" value="TreeGrafter"/>
</dbReference>
<feature type="region of interest" description="Disordered" evidence="2">
    <location>
        <begin position="1"/>
        <end position="22"/>
    </location>
</feature>
<dbReference type="Gene3D" id="3.30.1490.20">
    <property type="entry name" value="ATP-grasp fold, A domain"/>
    <property type="match status" value="1"/>
</dbReference>
<evidence type="ECO:0000313" key="6">
    <source>
        <dbReference type="Proteomes" id="UP000702544"/>
    </source>
</evidence>
<gene>
    <name evidence="5" type="primary">ngg</name>
    <name evidence="5" type="ORF">GWO12_03985</name>
</gene>
<proteinExistence type="predicted"/>
<dbReference type="GO" id="GO:0005737">
    <property type="term" value="C:cytoplasm"/>
    <property type="evidence" value="ECO:0007669"/>
    <property type="project" value="TreeGrafter"/>
</dbReference>
<dbReference type="Proteomes" id="UP000702544">
    <property type="component" value="Unassembled WGS sequence"/>
</dbReference>
<dbReference type="InterPro" id="IPR000182">
    <property type="entry name" value="GNAT_dom"/>
</dbReference>
<dbReference type="InterPro" id="IPR013815">
    <property type="entry name" value="ATP_grasp_subdomain_1"/>
</dbReference>
<dbReference type="PANTHER" id="PTHR21621">
    <property type="entry name" value="RIBOSOMAL PROTEIN S6 MODIFICATION PROTEIN"/>
    <property type="match status" value="1"/>
</dbReference>
<dbReference type="Gene3D" id="3.30.470.20">
    <property type="entry name" value="ATP-grasp fold, B domain"/>
    <property type="match status" value="2"/>
</dbReference>
<accession>A0AAE4Z9Z4</accession>
<dbReference type="GO" id="GO:0005524">
    <property type="term" value="F:ATP binding"/>
    <property type="evidence" value="ECO:0007669"/>
    <property type="project" value="UniProtKB-UniRule"/>
</dbReference>
<keyword evidence="1" id="KW-0067">ATP-binding</keyword>
<dbReference type="PANTHER" id="PTHR21621:SF0">
    <property type="entry name" value="BETA-CITRYLGLUTAMATE SYNTHASE B-RELATED"/>
    <property type="match status" value="1"/>
</dbReference>
<dbReference type="PROSITE" id="PS51186">
    <property type="entry name" value="GNAT"/>
    <property type="match status" value="1"/>
</dbReference>
<dbReference type="InterPro" id="IPR013651">
    <property type="entry name" value="ATP-grasp_RimK-type"/>
</dbReference>
<evidence type="ECO:0000256" key="2">
    <source>
        <dbReference type="SAM" id="MobiDB-lite"/>
    </source>
</evidence>
<feature type="compositionally biased region" description="Basic residues" evidence="2">
    <location>
        <begin position="1"/>
        <end position="10"/>
    </location>
</feature>
<dbReference type="InterPro" id="IPR017534">
    <property type="entry name" value="GNAT-acetyltransferase"/>
</dbReference>
<dbReference type="PROSITE" id="PS50975">
    <property type="entry name" value="ATP_GRASP"/>
    <property type="match status" value="1"/>
</dbReference>
<dbReference type="SUPFAM" id="SSF55729">
    <property type="entry name" value="Acyl-CoA N-acyltransferases (Nat)"/>
    <property type="match status" value="1"/>
</dbReference>